<evidence type="ECO:0000256" key="1">
    <source>
        <dbReference type="SAM" id="MobiDB-lite"/>
    </source>
</evidence>
<name>A0A1B2IGT3_9CAUD</name>
<reference evidence="3" key="1">
    <citation type="submission" date="2016-06" db="EMBL/GenBank/DDBJ databases">
        <authorList>
            <person name="Berg J.A."/>
            <person name="Stratton M.L."/>
            <person name="Esplin I.D."/>
            <person name="Jensen G.L."/>
            <person name="Merrill B.D."/>
            <person name="Breakwell D.P."/>
            <person name="Hope S."/>
            <person name="Grose J.H."/>
        </authorList>
    </citation>
    <scope>NUCLEOTIDE SEQUENCE [LARGE SCALE GENOMIC DNA]</scope>
</reference>
<organism evidence="2 3">
    <name type="scientific">Erwinia phage vB_EamM_Stratton</name>
    <dbReference type="NCBI Taxonomy" id="1883378"/>
    <lineage>
        <taxon>Viruses</taxon>
        <taxon>Duplodnaviria</taxon>
        <taxon>Heunggongvirae</taxon>
        <taxon>Uroviricota</taxon>
        <taxon>Caudoviricetes</taxon>
        <taxon>Chimalliviridae</taxon>
        <taxon>Erskinevirus</taxon>
        <taxon>Erskinevirus EaH2</taxon>
    </lineage>
</organism>
<feature type="region of interest" description="Disordered" evidence="1">
    <location>
        <begin position="171"/>
        <end position="224"/>
    </location>
</feature>
<gene>
    <name evidence="2" type="ORF">STRATTON_44</name>
</gene>
<protein>
    <submittedName>
        <fullName evidence="2">Uncharacterized protein</fullName>
    </submittedName>
</protein>
<evidence type="ECO:0000313" key="2">
    <source>
        <dbReference type="EMBL" id="ANZ50469.1"/>
    </source>
</evidence>
<dbReference type="EMBL" id="KX397373">
    <property type="protein sequence ID" value="ANZ50469.1"/>
    <property type="molecule type" value="Genomic_DNA"/>
</dbReference>
<proteinExistence type="predicted"/>
<evidence type="ECO:0000313" key="3">
    <source>
        <dbReference type="Proteomes" id="UP000221949"/>
    </source>
</evidence>
<accession>A0A1B2IGT3</accession>
<dbReference type="Proteomes" id="UP000221949">
    <property type="component" value="Segment"/>
</dbReference>
<sequence length="224" mass="24956">MVNQNIFKEKWLYPQTEPDQQNRTRKLGIEPNDFNGDVEGMKFNYSFAKGEGLYFSAPLTVCRDIVDTLIATLSKPEKSVIKFTNENGNKPPVSIHVGRDENLVPFMAISGEIQGAGARQKKFYFSYPKGFRVFRNGEQVSDLELAERACRAFTKNFDLFVRDLEEKYKPREFNNTGGGNFGRGGYNGGGGNGGGNRGGNNGGGYQQQQQSQPPSTTDSYDDFV</sequence>
<feature type="compositionally biased region" description="Gly residues" evidence="1">
    <location>
        <begin position="176"/>
        <end position="205"/>
    </location>
</feature>
<feature type="compositionally biased region" description="Low complexity" evidence="1">
    <location>
        <begin position="206"/>
        <end position="217"/>
    </location>
</feature>